<keyword evidence="2" id="KW-1185">Reference proteome</keyword>
<sequence>MAKLSLGMASLKLKWSIRLPPDKWKPRIKRGSAACSDIALTSLTALLESADAFPPLKSAVGGVLALWNTVEVGRHVKTSKEKAKALSRRAYEVLEALTDAVPDPSNISPSMLMSIQRFNNVLIEACNVMAPLTKRRRLLSLNRDEATLELFNRRLDESFQTFTIAGLTRVETQLLAIKADATVVHQTLNNTLTTLTYRFTLIVGLF</sequence>
<gene>
    <name evidence="1" type="ORF">DFH08DRAFT_882901</name>
</gene>
<evidence type="ECO:0000313" key="1">
    <source>
        <dbReference type="EMBL" id="KAJ7330495.1"/>
    </source>
</evidence>
<reference evidence="1" key="1">
    <citation type="submission" date="2023-03" db="EMBL/GenBank/DDBJ databases">
        <title>Massive genome expansion in bonnet fungi (Mycena s.s.) driven by repeated elements and novel gene families across ecological guilds.</title>
        <authorList>
            <consortium name="Lawrence Berkeley National Laboratory"/>
            <person name="Harder C.B."/>
            <person name="Miyauchi S."/>
            <person name="Viragh M."/>
            <person name="Kuo A."/>
            <person name="Thoen E."/>
            <person name="Andreopoulos B."/>
            <person name="Lu D."/>
            <person name="Skrede I."/>
            <person name="Drula E."/>
            <person name="Henrissat B."/>
            <person name="Morin E."/>
            <person name="Kohler A."/>
            <person name="Barry K."/>
            <person name="LaButti K."/>
            <person name="Morin E."/>
            <person name="Salamov A."/>
            <person name="Lipzen A."/>
            <person name="Mereny Z."/>
            <person name="Hegedus B."/>
            <person name="Baldrian P."/>
            <person name="Stursova M."/>
            <person name="Weitz H."/>
            <person name="Taylor A."/>
            <person name="Grigoriev I.V."/>
            <person name="Nagy L.G."/>
            <person name="Martin F."/>
            <person name="Kauserud H."/>
        </authorList>
    </citation>
    <scope>NUCLEOTIDE SEQUENCE</scope>
    <source>
        <strain evidence="1">CBHHK002</strain>
    </source>
</reference>
<proteinExistence type="predicted"/>
<name>A0AAD7EKV9_9AGAR</name>
<dbReference type="InterPro" id="IPR059179">
    <property type="entry name" value="MLKL-like_MCAfunc"/>
</dbReference>
<protein>
    <submittedName>
        <fullName evidence="1">Uncharacterized protein</fullName>
    </submittedName>
</protein>
<dbReference type="AlphaFoldDB" id="A0AAD7EKV9"/>
<dbReference type="EMBL" id="JARIHO010000037">
    <property type="protein sequence ID" value="KAJ7330495.1"/>
    <property type="molecule type" value="Genomic_DNA"/>
</dbReference>
<accession>A0AAD7EKV9</accession>
<dbReference type="CDD" id="cd21037">
    <property type="entry name" value="MLKL_NTD"/>
    <property type="match status" value="1"/>
</dbReference>
<organism evidence="1 2">
    <name type="scientific">Mycena albidolilacea</name>
    <dbReference type="NCBI Taxonomy" id="1033008"/>
    <lineage>
        <taxon>Eukaryota</taxon>
        <taxon>Fungi</taxon>
        <taxon>Dikarya</taxon>
        <taxon>Basidiomycota</taxon>
        <taxon>Agaricomycotina</taxon>
        <taxon>Agaricomycetes</taxon>
        <taxon>Agaricomycetidae</taxon>
        <taxon>Agaricales</taxon>
        <taxon>Marasmiineae</taxon>
        <taxon>Mycenaceae</taxon>
        <taxon>Mycena</taxon>
    </lineage>
</organism>
<dbReference type="Proteomes" id="UP001218218">
    <property type="component" value="Unassembled WGS sequence"/>
</dbReference>
<comment type="caution">
    <text evidence="1">The sequence shown here is derived from an EMBL/GenBank/DDBJ whole genome shotgun (WGS) entry which is preliminary data.</text>
</comment>
<evidence type="ECO:0000313" key="2">
    <source>
        <dbReference type="Proteomes" id="UP001218218"/>
    </source>
</evidence>